<protein>
    <submittedName>
        <fullName evidence="1">Uncharacterized protein</fullName>
    </submittedName>
</protein>
<keyword evidence="2" id="KW-1185">Reference proteome</keyword>
<dbReference type="InParanoid" id="I3EHV3"/>
<organism evidence="1 2">
    <name type="scientific">Nematocida parisii (strain ERTm3)</name>
    <name type="common">Nematode killer fungus</name>
    <dbReference type="NCBI Taxonomy" id="935791"/>
    <lineage>
        <taxon>Eukaryota</taxon>
        <taxon>Fungi</taxon>
        <taxon>Fungi incertae sedis</taxon>
        <taxon>Microsporidia</taxon>
        <taxon>Nematocida</taxon>
    </lineage>
</organism>
<dbReference type="EMBL" id="GL870877">
    <property type="protein sequence ID" value="EIJ88800.1"/>
    <property type="molecule type" value="Genomic_DNA"/>
</dbReference>
<dbReference type="Proteomes" id="UP000002872">
    <property type="component" value="Unassembled WGS sequence"/>
</dbReference>
<dbReference type="VEuPathDB" id="MicrosporidiaDB:NEQG_00619"/>
<feature type="non-terminal residue" evidence="1">
    <location>
        <position position="1"/>
    </location>
</feature>
<accession>I3EHV3</accession>
<sequence>MNCLFSTEINKLVECLEAMQTTASISQVKTAEKIAKKLDLIYNVAINGFEKENRRISEDIYKITTRLMEELEEKELLIKECKDMLSETKEMEIEEILSYSRVLSKHTKCPLLWTEDMALDRLPAYPTDSLIQQSLLRIKQVME</sequence>
<proteinExistence type="predicted"/>
<dbReference type="AlphaFoldDB" id="I3EHV3"/>
<reference evidence="1" key="1">
    <citation type="submission" date="2011-01" db="EMBL/GenBank/DDBJ databases">
        <title>The Genome Sequence of Nematocida parisii strain ERTm3.</title>
        <authorList>
            <consortium name="The Broad Institute Genome Sequencing Platform"/>
            <consortium name="The Broad Institute Genome Sequencing Center for Infectious Disease"/>
            <person name="Cuomo C."/>
            <person name="Troemel E."/>
            <person name="Young S.K."/>
            <person name="Zeng Q."/>
            <person name="Gargeya S."/>
            <person name="Fitzgerald M."/>
            <person name="Haas B."/>
            <person name="Abouelleil A."/>
            <person name="Alvarado L."/>
            <person name="Arachchi H.M."/>
            <person name="Berlin A."/>
            <person name="Chapman S.B."/>
            <person name="Gearin G."/>
            <person name="Goldberg J."/>
            <person name="Griggs A."/>
            <person name="Gujja S."/>
            <person name="Hansen M."/>
            <person name="Heiman D."/>
            <person name="Howarth C."/>
            <person name="Larimer J."/>
            <person name="Lui A."/>
            <person name="MacDonald P.J.P."/>
            <person name="McCowen C."/>
            <person name="Montmayeur A."/>
            <person name="Murphy C."/>
            <person name="Neiman D."/>
            <person name="Pearson M."/>
            <person name="Priest M."/>
            <person name="Roberts A."/>
            <person name="Saif S."/>
            <person name="Shea T."/>
            <person name="Sisk P."/>
            <person name="Stolte C."/>
            <person name="Sykes S."/>
            <person name="Wortman J."/>
            <person name="Nusbaum C."/>
            <person name="Birren B."/>
        </authorList>
    </citation>
    <scope>NUCLEOTIDE SEQUENCE</scope>
    <source>
        <strain evidence="1">ERTm3</strain>
    </source>
</reference>
<gene>
    <name evidence="1" type="ORF">NEQG_00619</name>
</gene>
<evidence type="ECO:0000313" key="1">
    <source>
        <dbReference type="EMBL" id="EIJ88800.1"/>
    </source>
</evidence>
<name>I3EHV3_NEMP3</name>
<dbReference type="HOGENOM" id="CLU_1806697_0_0_1"/>
<evidence type="ECO:0000313" key="2">
    <source>
        <dbReference type="Proteomes" id="UP000002872"/>
    </source>
</evidence>
<dbReference type="OrthoDB" id="2189135at2759"/>
<dbReference type="OMA" id="IYDIAIR"/>